<accession>A0A382WGW4</accession>
<keyword evidence="1" id="KW-0677">Repeat</keyword>
<evidence type="ECO:0000313" key="4">
    <source>
        <dbReference type="EMBL" id="SVD57860.1"/>
    </source>
</evidence>
<organism evidence="4">
    <name type="scientific">marine metagenome</name>
    <dbReference type="NCBI Taxonomy" id="408172"/>
    <lineage>
        <taxon>unclassified sequences</taxon>
        <taxon>metagenomes</taxon>
        <taxon>ecological metagenomes</taxon>
    </lineage>
</organism>
<feature type="non-terminal residue" evidence="4">
    <location>
        <position position="1"/>
    </location>
</feature>
<dbReference type="GO" id="GO:0004842">
    <property type="term" value="F:ubiquitin-protein transferase activity"/>
    <property type="evidence" value="ECO:0007669"/>
    <property type="project" value="TreeGrafter"/>
</dbReference>
<dbReference type="Pfam" id="PF12796">
    <property type="entry name" value="Ank_2"/>
    <property type="match status" value="1"/>
</dbReference>
<feature type="region of interest" description="Disordered" evidence="3">
    <location>
        <begin position="1"/>
        <end position="34"/>
    </location>
</feature>
<dbReference type="SMART" id="SM00248">
    <property type="entry name" value="ANK"/>
    <property type="match status" value="4"/>
</dbReference>
<protein>
    <submittedName>
        <fullName evidence="4">Uncharacterized protein</fullName>
    </submittedName>
</protein>
<dbReference type="PROSITE" id="PS50088">
    <property type="entry name" value="ANK_REPEAT"/>
    <property type="match status" value="4"/>
</dbReference>
<dbReference type="InterPro" id="IPR036770">
    <property type="entry name" value="Ankyrin_rpt-contain_sf"/>
</dbReference>
<dbReference type="InterPro" id="IPR002110">
    <property type="entry name" value="Ankyrin_rpt"/>
</dbReference>
<dbReference type="Gene3D" id="1.25.40.20">
    <property type="entry name" value="Ankyrin repeat-containing domain"/>
    <property type="match status" value="2"/>
</dbReference>
<keyword evidence="2" id="KW-0040">ANK repeat</keyword>
<dbReference type="PANTHER" id="PTHR24171:SF9">
    <property type="entry name" value="ANKYRIN REPEAT DOMAIN-CONTAINING PROTEIN 39"/>
    <property type="match status" value="1"/>
</dbReference>
<dbReference type="Pfam" id="PF00023">
    <property type="entry name" value="Ank"/>
    <property type="match status" value="1"/>
</dbReference>
<evidence type="ECO:0000256" key="2">
    <source>
        <dbReference type="ARBA" id="ARBA00023043"/>
    </source>
</evidence>
<evidence type="ECO:0000256" key="3">
    <source>
        <dbReference type="SAM" id="MobiDB-lite"/>
    </source>
</evidence>
<gene>
    <name evidence="4" type="ORF">METZ01_LOCUS410714</name>
</gene>
<dbReference type="AlphaFoldDB" id="A0A382WGW4"/>
<dbReference type="PANTHER" id="PTHR24171">
    <property type="entry name" value="ANKYRIN REPEAT DOMAIN-CONTAINING PROTEIN 39-RELATED"/>
    <property type="match status" value="1"/>
</dbReference>
<feature type="non-terminal residue" evidence="4">
    <location>
        <position position="215"/>
    </location>
</feature>
<dbReference type="GO" id="GO:0085020">
    <property type="term" value="P:protein K6-linked ubiquitination"/>
    <property type="evidence" value="ECO:0007669"/>
    <property type="project" value="TreeGrafter"/>
</dbReference>
<dbReference type="SUPFAM" id="SSF48403">
    <property type="entry name" value="Ankyrin repeat"/>
    <property type="match status" value="1"/>
</dbReference>
<dbReference type="PROSITE" id="PS50297">
    <property type="entry name" value="ANK_REP_REGION"/>
    <property type="match status" value="3"/>
</dbReference>
<sequence>VLLVGCGKSQQSAPSPETPPVEPVAESVKPKSPTAKAIDISIYKAAAKGNIEVVKEHLDAGADVNAKHGGRTLLHAAAGKGRKEIVELLIDNDANVNVKDAVSGTPLHEAALRGDKEVVELLIAKGADVNAKDLYGWTPLYKATHKGHKEVVELLISKGSDVNAKNKDGDTPLDATQKALFQFDTSKVKAAKKEIADLLRKHGAKTAEELKAGKK</sequence>
<dbReference type="GO" id="GO:0031436">
    <property type="term" value="C:BRCA1-BARD1 complex"/>
    <property type="evidence" value="ECO:0007669"/>
    <property type="project" value="TreeGrafter"/>
</dbReference>
<dbReference type="PRINTS" id="PR01415">
    <property type="entry name" value="ANKYRIN"/>
</dbReference>
<evidence type="ECO:0000256" key="1">
    <source>
        <dbReference type="ARBA" id="ARBA00022737"/>
    </source>
</evidence>
<name>A0A382WGW4_9ZZZZ</name>
<dbReference type="GO" id="GO:0070531">
    <property type="term" value="C:BRCA1-A complex"/>
    <property type="evidence" value="ECO:0007669"/>
    <property type="project" value="TreeGrafter"/>
</dbReference>
<reference evidence="4" key="1">
    <citation type="submission" date="2018-05" db="EMBL/GenBank/DDBJ databases">
        <authorList>
            <person name="Lanie J.A."/>
            <person name="Ng W.-L."/>
            <person name="Kazmierczak K.M."/>
            <person name="Andrzejewski T.M."/>
            <person name="Davidsen T.M."/>
            <person name="Wayne K.J."/>
            <person name="Tettelin H."/>
            <person name="Glass J.I."/>
            <person name="Rusch D."/>
            <person name="Podicherti R."/>
            <person name="Tsui H.-C.T."/>
            <person name="Winkler M.E."/>
        </authorList>
    </citation>
    <scope>NUCLEOTIDE SEQUENCE</scope>
</reference>
<dbReference type="EMBL" id="UINC01159647">
    <property type="protein sequence ID" value="SVD57860.1"/>
    <property type="molecule type" value="Genomic_DNA"/>
</dbReference>
<proteinExistence type="predicted"/>